<comment type="caution">
    <text evidence="1">The sequence shown here is derived from an EMBL/GenBank/DDBJ whole genome shotgun (WGS) entry which is preliminary data.</text>
</comment>
<dbReference type="VEuPathDB" id="FungiDB:EYZ11_011238"/>
<organism evidence="1 2">
    <name type="scientific">Aspergillus tanneri</name>
    <dbReference type="NCBI Taxonomy" id="1220188"/>
    <lineage>
        <taxon>Eukaryota</taxon>
        <taxon>Fungi</taxon>
        <taxon>Dikarya</taxon>
        <taxon>Ascomycota</taxon>
        <taxon>Pezizomycotina</taxon>
        <taxon>Eurotiomycetes</taxon>
        <taxon>Eurotiomycetidae</taxon>
        <taxon>Eurotiales</taxon>
        <taxon>Aspergillaceae</taxon>
        <taxon>Aspergillus</taxon>
        <taxon>Aspergillus subgen. Circumdati</taxon>
    </lineage>
</organism>
<sequence length="67" mass="7288">MVTNWRASGRVTEPTLPVVLQRSKVSGSTSPGLSYGPLDPPGIQTTDFCVSSTWYLNLISRETFTPS</sequence>
<dbReference type="AlphaFoldDB" id="A0A4S3J8R3"/>
<name>A0A4S3J8R3_9EURO</name>
<proteinExistence type="predicted"/>
<gene>
    <name evidence="1" type="ORF">EYZ11_011238</name>
</gene>
<dbReference type="Proteomes" id="UP000308092">
    <property type="component" value="Unassembled WGS sequence"/>
</dbReference>
<reference evidence="1 2" key="1">
    <citation type="submission" date="2019-03" db="EMBL/GenBank/DDBJ databases">
        <title>The genome sequence of a newly discovered highly antifungal drug resistant Aspergillus species, Aspergillus tanneri NIH 1004.</title>
        <authorList>
            <person name="Mounaud S."/>
            <person name="Singh I."/>
            <person name="Joardar V."/>
            <person name="Pakala S."/>
            <person name="Pakala S."/>
            <person name="Venepally P."/>
            <person name="Hoover J."/>
            <person name="Nierman W."/>
            <person name="Chung J."/>
            <person name="Losada L."/>
        </authorList>
    </citation>
    <scope>NUCLEOTIDE SEQUENCE [LARGE SCALE GENOMIC DNA]</scope>
    <source>
        <strain evidence="1 2">NIH1004</strain>
    </source>
</reference>
<dbReference type="EMBL" id="SOSA01000675">
    <property type="protein sequence ID" value="THC89311.1"/>
    <property type="molecule type" value="Genomic_DNA"/>
</dbReference>
<accession>A0A4S3J8R3</accession>
<protein>
    <submittedName>
        <fullName evidence="1">Uncharacterized protein</fullName>
    </submittedName>
</protein>
<keyword evidence="2" id="KW-1185">Reference proteome</keyword>
<evidence type="ECO:0000313" key="1">
    <source>
        <dbReference type="EMBL" id="THC89311.1"/>
    </source>
</evidence>
<evidence type="ECO:0000313" key="2">
    <source>
        <dbReference type="Proteomes" id="UP000308092"/>
    </source>
</evidence>